<comment type="caution">
    <text evidence="2">The sequence shown here is derived from an EMBL/GenBank/DDBJ whole genome shotgun (WGS) entry which is preliminary data.</text>
</comment>
<dbReference type="Proteomes" id="UP001596379">
    <property type="component" value="Unassembled WGS sequence"/>
</dbReference>
<evidence type="ECO:0000259" key="1">
    <source>
        <dbReference type="Pfam" id="PF13643"/>
    </source>
</evidence>
<dbReference type="InterPro" id="IPR025285">
    <property type="entry name" value="DUF4145"/>
</dbReference>
<proteinExistence type="predicted"/>
<name>A0ABW2J5I5_9BURK</name>
<dbReference type="EMBL" id="JBHTCC010000002">
    <property type="protein sequence ID" value="MFC7298688.1"/>
    <property type="molecule type" value="Genomic_DNA"/>
</dbReference>
<feature type="domain" description="DUF4145" evidence="1">
    <location>
        <begin position="153"/>
        <end position="232"/>
    </location>
</feature>
<dbReference type="RefSeq" id="WP_012078797.1">
    <property type="nucleotide sequence ID" value="NZ_JBHTCC010000002.1"/>
</dbReference>
<keyword evidence="3" id="KW-1185">Reference proteome</keyword>
<organism evidence="2 3">
    <name type="scientific">Herminiimonas aquatilis</name>
    <dbReference type="NCBI Taxonomy" id="345342"/>
    <lineage>
        <taxon>Bacteria</taxon>
        <taxon>Pseudomonadati</taxon>
        <taxon>Pseudomonadota</taxon>
        <taxon>Betaproteobacteria</taxon>
        <taxon>Burkholderiales</taxon>
        <taxon>Oxalobacteraceae</taxon>
        <taxon>Herminiimonas</taxon>
    </lineage>
</organism>
<gene>
    <name evidence="2" type="ORF">ACFQO0_09595</name>
</gene>
<evidence type="ECO:0000313" key="2">
    <source>
        <dbReference type="EMBL" id="MFC7298688.1"/>
    </source>
</evidence>
<evidence type="ECO:0000313" key="3">
    <source>
        <dbReference type="Proteomes" id="UP001596379"/>
    </source>
</evidence>
<reference evidence="3" key="1">
    <citation type="journal article" date="2019" name="Int. J. Syst. Evol. Microbiol.">
        <title>The Global Catalogue of Microorganisms (GCM) 10K type strain sequencing project: providing services to taxonomists for standard genome sequencing and annotation.</title>
        <authorList>
            <consortium name="The Broad Institute Genomics Platform"/>
            <consortium name="The Broad Institute Genome Sequencing Center for Infectious Disease"/>
            <person name="Wu L."/>
            <person name="Ma J."/>
        </authorList>
    </citation>
    <scope>NUCLEOTIDE SEQUENCE [LARGE SCALE GENOMIC DNA]</scope>
    <source>
        <strain evidence="3">CCUG 36956</strain>
    </source>
</reference>
<protein>
    <submittedName>
        <fullName evidence="2">DUF4145 domain-containing protein</fullName>
    </submittedName>
</protein>
<accession>A0ABW2J5I5</accession>
<sequence length="265" mass="29630">MFLTKYQWLHLNDFHTPSSTPQLPCPYCLEESLTLDVESLSVDESPAHRCHIAANRSIAETKRNREALGGDGWKLVLAVTELVTKEEATPGIFHSTLYCQDCGGVVLGIGSAIYRSNKNFSTVAVKHEYFCPSVPLFEIASSVPESIRQELLQAFNYFHSDISTAGFKLRRAIERVCEELGYKGKNLHQCIDLMADKHNEEAIWLKALKLVGNEATHANGVNASDLLDAFAVFPGVLQIFERQKFSKDASEKVNALHNKFSKQLK</sequence>
<dbReference type="Pfam" id="PF13643">
    <property type="entry name" value="DUF4145"/>
    <property type="match status" value="1"/>
</dbReference>